<dbReference type="AlphaFoldDB" id="A0AAP0EIF6"/>
<reference evidence="8 9" key="1">
    <citation type="submission" date="2024-01" db="EMBL/GenBank/DDBJ databases">
        <title>Genome assemblies of Stephania.</title>
        <authorList>
            <person name="Yang L."/>
        </authorList>
    </citation>
    <scope>NUCLEOTIDE SEQUENCE [LARGE SCALE GENOMIC DNA]</scope>
    <source>
        <strain evidence="8">YNDBR</strain>
        <tissue evidence="8">Leaf</tissue>
    </source>
</reference>
<dbReference type="GO" id="GO:0005886">
    <property type="term" value="C:plasma membrane"/>
    <property type="evidence" value="ECO:0007669"/>
    <property type="project" value="TreeGrafter"/>
</dbReference>
<proteinExistence type="predicted"/>
<feature type="binding site" evidence="6">
    <location>
        <position position="114"/>
    </location>
    <ligand>
        <name>ATP</name>
        <dbReference type="ChEBI" id="CHEBI:30616"/>
    </ligand>
</feature>
<evidence type="ECO:0000256" key="2">
    <source>
        <dbReference type="ARBA" id="ARBA00022679"/>
    </source>
</evidence>
<keyword evidence="7" id="KW-0472">Membrane</keyword>
<feature type="transmembrane region" description="Helical" evidence="7">
    <location>
        <begin position="111"/>
        <end position="131"/>
    </location>
</feature>
<keyword evidence="9" id="KW-1185">Reference proteome</keyword>
<keyword evidence="7" id="KW-0812">Transmembrane</keyword>
<evidence type="ECO:0000313" key="8">
    <source>
        <dbReference type="EMBL" id="KAK9092227.1"/>
    </source>
</evidence>
<comment type="caution">
    <text evidence="8">The sequence shown here is derived from an EMBL/GenBank/DDBJ whole genome shotgun (WGS) entry which is preliminary data.</text>
</comment>
<dbReference type="PANTHER" id="PTHR27002">
    <property type="entry name" value="RECEPTOR-LIKE SERINE/THREONINE-PROTEIN KINASE SD1-8"/>
    <property type="match status" value="1"/>
</dbReference>
<dbReference type="EMBL" id="JBBNAF010000012">
    <property type="protein sequence ID" value="KAK9092227.1"/>
    <property type="molecule type" value="Genomic_DNA"/>
</dbReference>
<dbReference type="PROSITE" id="PS00107">
    <property type="entry name" value="PROTEIN_KINASE_ATP"/>
    <property type="match status" value="1"/>
</dbReference>
<evidence type="ECO:0000256" key="5">
    <source>
        <dbReference type="ARBA" id="ARBA00022840"/>
    </source>
</evidence>
<keyword evidence="2" id="KW-0808">Transferase</keyword>
<name>A0AAP0EIF6_9MAGN</name>
<sequence>MKHSKGSSFTKKKLVLTLCVVIVGGLLIFISAFHYFFKKSKGKGLLQRNRLQRQLFSPSLETNEETNAKFELPNFDLNSMMVATENFSNASKLGTGGFGSVYKIKLEARRWIGKCVMILFLGLLEEFFIFIKTRDLESFTGTSK</sequence>
<evidence type="ECO:0000256" key="1">
    <source>
        <dbReference type="ARBA" id="ARBA00022527"/>
    </source>
</evidence>
<evidence type="ECO:0000256" key="4">
    <source>
        <dbReference type="ARBA" id="ARBA00022777"/>
    </source>
</evidence>
<gene>
    <name evidence="8" type="ORF">Syun_027138</name>
</gene>
<dbReference type="Proteomes" id="UP001420932">
    <property type="component" value="Unassembled WGS sequence"/>
</dbReference>
<evidence type="ECO:0000313" key="9">
    <source>
        <dbReference type="Proteomes" id="UP001420932"/>
    </source>
</evidence>
<evidence type="ECO:0000256" key="3">
    <source>
        <dbReference type="ARBA" id="ARBA00022741"/>
    </source>
</evidence>
<evidence type="ECO:0000256" key="6">
    <source>
        <dbReference type="PROSITE-ProRule" id="PRU10141"/>
    </source>
</evidence>
<evidence type="ECO:0008006" key="10">
    <source>
        <dbReference type="Google" id="ProtNLM"/>
    </source>
</evidence>
<dbReference type="InterPro" id="IPR017441">
    <property type="entry name" value="Protein_kinase_ATP_BS"/>
</dbReference>
<dbReference type="SUPFAM" id="SSF56112">
    <property type="entry name" value="Protein kinase-like (PK-like)"/>
    <property type="match status" value="1"/>
</dbReference>
<dbReference type="InterPro" id="IPR011009">
    <property type="entry name" value="Kinase-like_dom_sf"/>
</dbReference>
<dbReference type="Gene3D" id="3.30.200.20">
    <property type="entry name" value="Phosphorylase Kinase, domain 1"/>
    <property type="match status" value="1"/>
</dbReference>
<accession>A0AAP0EIF6</accession>
<evidence type="ECO:0000256" key="7">
    <source>
        <dbReference type="SAM" id="Phobius"/>
    </source>
</evidence>
<protein>
    <recommendedName>
        <fullName evidence="10">Protein kinase domain-containing protein</fullName>
    </recommendedName>
</protein>
<feature type="transmembrane region" description="Helical" evidence="7">
    <location>
        <begin position="14"/>
        <end position="37"/>
    </location>
</feature>
<organism evidence="8 9">
    <name type="scientific">Stephania yunnanensis</name>
    <dbReference type="NCBI Taxonomy" id="152371"/>
    <lineage>
        <taxon>Eukaryota</taxon>
        <taxon>Viridiplantae</taxon>
        <taxon>Streptophyta</taxon>
        <taxon>Embryophyta</taxon>
        <taxon>Tracheophyta</taxon>
        <taxon>Spermatophyta</taxon>
        <taxon>Magnoliopsida</taxon>
        <taxon>Ranunculales</taxon>
        <taxon>Menispermaceae</taxon>
        <taxon>Menispermoideae</taxon>
        <taxon>Cissampelideae</taxon>
        <taxon>Stephania</taxon>
    </lineage>
</organism>
<dbReference type="PANTHER" id="PTHR27002:SF181">
    <property type="entry name" value="RECEPTOR-LIKE SERINE_THREONINE-PROTEIN KINASE"/>
    <property type="match status" value="1"/>
</dbReference>
<keyword evidence="5 6" id="KW-0067">ATP-binding</keyword>
<keyword evidence="1" id="KW-0723">Serine/threonine-protein kinase</keyword>
<keyword evidence="7" id="KW-1133">Transmembrane helix</keyword>
<dbReference type="GO" id="GO:0004674">
    <property type="term" value="F:protein serine/threonine kinase activity"/>
    <property type="evidence" value="ECO:0007669"/>
    <property type="project" value="UniProtKB-KW"/>
</dbReference>
<dbReference type="GO" id="GO:0005524">
    <property type="term" value="F:ATP binding"/>
    <property type="evidence" value="ECO:0007669"/>
    <property type="project" value="UniProtKB-UniRule"/>
</dbReference>
<keyword evidence="4" id="KW-0418">Kinase</keyword>
<keyword evidence="3 6" id="KW-0547">Nucleotide-binding</keyword>